<dbReference type="InterPro" id="IPR006115">
    <property type="entry name" value="6PGDH_NADP-bd"/>
</dbReference>
<dbReference type="Proteomes" id="UP000807342">
    <property type="component" value="Unassembled WGS sequence"/>
</dbReference>
<dbReference type="GO" id="GO:0016491">
    <property type="term" value="F:oxidoreductase activity"/>
    <property type="evidence" value="ECO:0007669"/>
    <property type="project" value="UniProtKB-KW"/>
</dbReference>
<dbReference type="Pfam" id="PF03446">
    <property type="entry name" value="NAD_binding_2"/>
    <property type="match status" value="1"/>
</dbReference>
<evidence type="ECO:0000313" key="7">
    <source>
        <dbReference type="EMBL" id="KAF9451414.1"/>
    </source>
</evidence>
<keyword evidence="2" id="KW-0560">Oxidoreductase</keyword>
<dbReference type="GO" id="GO:0050661">
    <property type="term" value="F:NADP binding"/>
    <property type="evidence" value="ECO:0007669"/>
    <property type="project" value="InterPro"/>
</dbReference>
<dbReference type="OrthoDB" id="435038at2759"/>
<evidence type="ECO:0000256" key="3">
    <source>
        <dbReference type="ARBA" id="ARBA00023027"/>
    </source>
</evidence>
<keyword evidence="8" id="KW-1185">Reference proteome</keyword>
<evidence type="ECO:0000259" key="5">
    <source>
        <dbReference type="Pfam" id="PF03446"/>
    </source>
</evidence>
<dbReference type="SUPFAM" id="SSF51735">
    <property type="entry name" value="NAD(P)-binding Rossmann-fold domains"/>
    <property type="match status" value="1"/>
</dbReference>
<dbReference type="AlphaFoldDB" id="A0A9P5XI84"/>
<name>A0A9P5XI84_9AGAR</name>
<reference evidence="7" key="1">
    <citation type="submission" date="2020-11" db="EMBL/GenBank/DDBJ databases">
        <authorList>
            <consortium name="DOE Joint Genome Institute"/>
            <person name="Ahrendt S."/>
            <person name="Riley R."/>
            <person name="Andreopoulos W."/>
            <person name="Labutti K."/>
            <person name="Pangilinan J."/>
            <person name="Ruiz-Duenas F.J."/>
            <person name="Barrasa J.M."/>
            <person name="Sanchez-Garcia M."/>
            <person name="Camarero S."/>
            <person name="Miyauchi S."/>
            <person name="Serrano A."/>
            <person name="Linde D."/>
            <person name="Babiker R."/>
            <person name="Drula E."/>
            <person name="Ayuso-Fernandez I."/>
            <person name="Pacheco R."/>
            <person name="Padilla G."/>
            <person name="Ferreira P."/>
            <person name="Barriuso J."/>
            <person name="Kellner H."/>
            <person name="Castanera R."/>
            <person name="Alfaro M."/>
            <person name="Ramirez L."/>
            <person name="Pisabarro A.G."/>
            <person name="Kuo A."/>
            <person name="Tritt A."/>
            <person name="Lipzen A."/>
            <person name="He G."/>
            <person name="Yan M."/>
            <person name="Ng V."/>
            <person name="Cullen D."/>
            <person name="Martin F."/>
            <person name="Rosso M.-N."/>
            <person name="Henrissat B."/>
            <person name="Hibbett D."/>
            <person name="Martinez A.T."/>
            <person name="Grigoriev I.V."/>
        </authorList>
    </citation>
    <scope>NUCLEOTIDE SEQUENCE</scope>
    <source>
        <strain evidence="7">MF-IS2</strain>
    </source>
</reference>
<dbReference type="InterPro" id="IPR008927">
    <property type="entry name" value="6-PGluconate_DH-like_C_sf"/>
</dbReference>
<dbReference type="Pfam" id="PF14833">
    <property type="entry name" value="NAD_binding_11"/>
    <property type="match status" value="1"/>
</dbReference>
<gene>
    <name evidence="7" type="ORF">P691DRAFT_807961</name>
</gene>
<dbReference type="PIRSF" id="PIRSF000103">
    <property type="entry name" value="HIBADH"/>
    <property type="match status" value="1"/>
</dbReference>
<dbReference type="InterPro" id="IPR002204">
    <property type="entry name" value="3-OH-isobutyrate_DH-rel_CS"/>
</dbReference>
<dbReference type="InterPro" id="IPR051265">
    <property type="entry name" value="HIBADH-related_NP60_sf"/>
</dbReference>
<dbReference type="InterPro" id="IPR029154">
    <property type="entry name" value="HIBADH-like_NADP-bd"/>
</dbReference>
<protein>
    <submittedName>
        <fullName evidence="7">NAD(P)-binding protein</fullName>
    </submittedName>
</protein>
<dbReference type="GO" id="GO:0051287">
    <property type="term" value="F:NAD binding"/>
    <property type="evidence" value="ECO:0007669"/>
    <property type="project" value="InterPro"/>
</dbReference>
<accession>A0A9P5XI84</accession>
<feature type="domain" description="6-phosphogluconate dehydrogenase NADP-binding" evidence="5">
    <location>
        <begin position="15"/>
        <end position="178"/>
    </location>
</feature>
<dbReference type="PANTHER" id="PTHR43580">
    <property type="entry name" value="OXIDOREDUCTASE GLYR1-RELATED"/>
    <property type="match status" value="1"/>
</dbReference>
<evidence type="ECO:0000256" key="4">
    <source>
        <dbReference type="PIRSR" id="PIRSR000103-1"/>
    </source>
</evidence>
<dbReference type="InterPro" id="IPR013328">
    <property type="entry name" value="6PGD_dom2"/>
</dbReference>
<evidence type="ECO:0000256" key="2">
    <source>
        <dbReference type="ARBA" id="ARBA00023002"/>
    </source>
</evidence>
<dbReference type="PANTHER" id="PTHR43580:SF8">
    <property type="entry name" value="6-PHOSPHOGLUCONATE DEHYDROGENASE NADP-BINDING DOMAIN-CONTAINING PROTEIN-RELATED"/>
    <property type="match status" value="1"/>
</dbReference>
<keyword evidence="3" id="KW-0520">NAD</keyword>
<dbReference type="EMBL" id="MU151086">
    <property type="protein sequence ID" value="KAF9451414.1"/>
    <property type="molecule type" value="Genomic_DNA"/>
</dbReference>
<feature type="domain" description="3-hydroxyisobutyrate dehydrogenase-like NAD-binding" evidence="6">
    <location>
        <begin position="197"/>
        <end position="307"/>
    </location>
</feature>
<dbReference type="SUPFAM" id="SSF48179">
    <property type="entry name" value="6-phosphogluconate dehydrogenase C-terminal domain-like"/>
    <property type="match status" value="1"/>
</dbReference>
<evidence type="ECO:0000313" key="8">
    <source>
        <dbReference type="Proteomes" id="UP000807342"/>
    </source>
</evidence>
<dbReference type="Gene3D" id="1.10.1040.10">
    <property type="entry name" value="N-(1-d-carboxylethyl)-l-norvaline Dehydrogenase, domain 2"/>
    <property type="match status" value="1"/>
</dbReference>
<comment type="similarity">
    <text evidence="1">Belongs to the HIBADH-related family. NP60 subfamily.</text>
</comment>
<dbReference type="PROSITE" id="PS00895">
    <property type="entry name" value="3_HYDROXYISOBUT_DH"/>
    <property type="match status" value="1"/>
</dbReference>
<organism evidence="7 8">
    <name type="scientific">Macrolepiota fuliginosa MF-IS2</name>
    <dbReference type="NCBI Taxonomy" id="1400762"/>
    <lineage>
        <taxon>Eukaryota</taxon>
        <taxon>Fungi</taxon>
        <taxon>Dikarya</taxon>
        <taxon>Basidiomycota</taxon>
        <taxon>Agaricomycotina</taxon>
        <taxon>Agaricomycetes</taxon>
        <taxon>Agaricomycetidae</taxon>
        <taxon>Agaricales</taxon>
        <taxon>Agaricineae</taxon>
        <taxon>Agaricaceae</taxon>
        <taxon>Macrolepiota</taxon>
    </lineage>
</organism>
<comment type="caution">
    <text evidence="7">The sequence shown here is derived from an EMBL/GenBank/DDBJ whole genome shotgun (WGS) entry which is preliminary data.</text>
</comment>
<proteinExistence type="inferred from homology"/>
<dbReference type="InterPro" id="IPR036291">
    <property type="entry name" value="NAD(P)-bd_dom_sf"/>
</dbReference>
<feature type="active site" evidence="4">
    <location>
        <position position="199"/>
    </location>
</feature>
<evidence type="ECO:0000256" key="1">
    <source>
        <dbReference type="ARBA" id="ARBA00007598"/>
    </source>
</evidence>
<evidence type="ECO:0000259" key="6">
    <source>
        <dbReference type="Pfam" id="PF14833"/>
    </source>
</evidence>
<dbReference type="InterPro" id="IPR015815">
    <property type="entry name" value="HIBADH-related"/>
</dbReference>
<dbReference type="Gene3D" id="3.40.50.720">
    <property type="entry name" value="NAD(P)-binding Rossmann-like Domain"/>
    <property type="match status" value="1"/>
</dbReference>
<sequence>MATPSTSSASPSSKKIGFIGLGNMGYLMARNMASRGRANFPDLPPILVWNRTDDKAKHLLGEVGQDNASIAQSPEQIANECDVIITSLANDDVVKAIYQRIAKTLRNNPPAQERVFVEMSTIYPTVTGELDTILSQIPHIHLVICPVLGTPAVADKSQLMLLMSGNHASKKLLSQLLVPAVGRKVMDLGEDLEKAPTFKLIANSLILGNIEVMAEAFTFAAKAGIDGQNVSNLITEYFPAPGMMSYADKMLHEKFDGNAGFNIDGGIKDASHIRTLTARHNCPMPIIDVAHQHLLTARALHLEREQQGQALFERLDWCGLIAGARAGAGLSGFDRSKDASVQREAQD</sequence>